<name>A0A975F2T7_9SPIR</name>
<dbReference type="AlphaFoldDB" id="A0A975F2T7"/>
<dbReference type="RefSeq" id="WP_210120177.1">
    <property type="nucleotide sequence ID" value="NZ_CP054142.1"/>
</dbReference>
<reference evidence="2 3" key="1">
    <citation type="journal article" date="2021" name="Microbiol. Resour. Announc.">
        <title>Complete Genome Sequences of Three Human Oral Treponema parvum Isolates.</title>
        <authorList>
            <person name="Zeng H."/>
            <person name="Watt R.M."/>
        </authorList>
    </citation>
    <scope>NUCLEOTIDE SEQUENCE [LARGE SCALE GENOMIC DNA]</scope>
    <source>
        <strain evidence="2 3">ATCC 700770</strain>
    </source>
</reference>
<keyword evidence="1" id="KW-1133">Transmembrane helix</keyword>
<evidence type="ECO:0000256" key="1">
    <source>
        <dbReference type="SAM" id="Phobius"/>
    </source>
</evidence>
<organism evidence="2 3">
    <name type="scientific">Treponema parvum</name>
    <dbReference type="NCBI Taxonomy" id="138851"/>
    <lineage>
        <taxon>Bacteria</taxon>
        <taxon>Pseudomonadati</taxon>
        <taxon>Spirochaetota</taxon>
        <taxon>Spirochaetia</taxon>
        <taxon>Spirochaetales</taxon>
        <taxon>Treponemataceae</taxon>
        <taxon>Treponema</taxon>
    </lineage>
</organism>
<evidence type="ECO:0000313" key="2">
    <source>
        <dbReference type="EMBL" id="QTQ13489.1"/>
    </source>
</evidence>
<gene>
    <name evidence="2" type="ORF">HRQ91_02910</name>
</gene>
<evidence type="ECO:0008006" key="4">
    <source>
        <dbReference type="Google" id="ProtNLM"/>
    </source>
</evidence>
<dbReference type="Proteomes" id="UP000671908">
    <property type="component" value="Chromosome"/>
</dbReference>
<evidence type="ECO:0000313" key="3">
    <source>
        <dbReference type="Proteomes" id="UP000671908"/>
    </source>
</evidence>
<protein>
    <recommendedName>
        <fullName evidence="4">Transglutaminase-like domain-containing protein</fullName>
    </recommendedName>
</protein>
<dbReference type="KEGG" id="tpav:HRQ91_02910"/>
<feature type="transmembrane region" description="Helical" evidence="1">
    <location>
        <begin position="84"/>
        <end position="107"/>
    </location>
</feature>
<keyword evidence="1" id="KW-0812">Transmembrane</keyword>
<sequence length="285" mass="33564">MARQNRNTDASIKREIMGSAFWAHYQCLDTVRRGGCKKECDRCLLNVSNFKLKPEEEASVIFDARNKYRVDRERKQYADIESTAHFIVSLLLISFTLFIGAKIVSFLKAVGRAIMWNETVLDEQFEPVTEADDEVPTWEIGIYKDMEQKNGKMFFFFLQDDLDTVRECVTDRIKDGQINCMDYAIAFYILANNSRAPMGSARIIANDKINHVFIGVIIDDEWVFIEPQARSAGWCRMEQVWKDRTDLVYDPRYNYDVTEYMWHKYKYDRWDKTLLVRPPIYNGKE</sequence>
<accession>A0A975F2T7</accession>
<dbReference type="EMBL" id="CP054142">
    <property type="protein sequence ID" value="QTQ13489.1"/>
    <property type="molecule type" value="Genomic_DNA"/>
</dbReference>
<keyword evidence="3" id="KW-1185">Reference proteome</keyword>
<keyword evidence="1" id="KW-0472">Membrane</keyword>
<proteinExistence type="predicted"/>